<feature type="region of interest" description="Disordered" evidence="2">
    <location>
        <begin position="1"/>
        <end position="48"/>
    </location>
</feature>
<name>A0A9R0IWX2_SPIOL</name>
<dbReference type="PANTHER" id="PTHR46835">
    <property type="entry name" value="BASIC-LEUCINE ZIPPER (BZIP) TRANSCRIPTION FACTOR FAMILY PROTEIN-RELATED"/>
    <property type="match status" value="1"/>
</dbReference>
<dbReference type="OrthoDB" id="1906396at2759"/>
<feature type="compositionally biased region" description="Pro residues" evidence="2">
    <location>
        <begin position="1"/>
        <end position="11"/>
    </location>
</feature>
<dbReference type="GeneID" id="110796393"/>
<gene>
    <name evidence="4 5" type="primary">LOC110796393</name>
</gene>
<dbReference type="InterPro" id="IPR044759">
    <property type="entry name" value="bZIP_RF2"/>
</dbReference>
<feature type="coiled-coil region" evidence="1">
    <location>
        <begin position="210"/>
        <end position="237"/>
    </location>
</feature>
<accession>A0A9R0IWX2</accession>
<reference evidence="4 5" key="2">
    <citation type="submission" date="2025-04" db="UniProtKB">
        <authorList>
            <consortium name="RefSeq"/>
        </authorList>
    </citation>
    <scope>IDENTIFICATION</scope>
</reference>
<evidence type="ECO:0000313" key="4">
    <source>
        <dbReference type="RefSeq" id="XP_021857142.1"/>
    </source>
</evidence>
<evidence type="ECO:0000313" key="5">
    <source>
        <dbReference type="RefSeq" id="XP_021857143.1"/>
    </source>
</evidence>
<dbReference type="AlphaFoldDB" id="A0A9R0IWX2"/>
<dbReference type="PANTHER" id="PTHR46835:SF4">
    <property type="entry name" value="B-ZIP PROTEIN"/>
    <property type="match status" value="1"/>
</dbReference>
<keyword evidence="1" id="KW-0175">Coiled coil</keyword>
<organism evidence="3 5">
    <name type="scientific">Spinacia oleracea</name>
    <name type="common">Spinach</name>
    <dbReference type="NCBI Taxonomy" id="3562"/>
    <lineage>
        <taxon>Eukaryota</taxon>
        <taxon>Viridiplantae</taxon>
        <taxon>Streptophyta</taxon>
        <taxon>Embryophyta</taxon>
        <taxon>Tracheophyta</taxon>
        <taxon>Spermatophyta</taxon>
        <taxon>Magnoliopsida</taxon>
        <taxon>eudicotyledons</taxon>
        <taxon>Gunneridae</taxon>
        <taxon>Pentapetalae</taxon>
        <taxon>Caryophyllales</taxon>
        <taxon>Chenopodiaceae</taxon>
        <taxon>Chenopodioideae</taxon>
        <taxon>Anserineae</taxon>
        <taxon>Spinacia</taxon>
    </lineage>
</organism>
<dbReference type="KEGG" id="soe:110796393"/>
<protein>
    <submittedName>
        <fullName evidence="4 5">Uncharacterized protein At4g06598</fullName>
    </submittedName>
</protein>
<dbReference type="GO" id="GO:0003700">
    <property type="term" value="F:DNA-binding transcription factor activity"/>
    <property type="evidence" value="ECO:0007669"/>
    <property type="project" value="InterPro"/>
</dbReference>
<dbReference type="InterPro" id="IPR044797">
    <property type="entry name" value="At4g06598-like"/>
</dbReference>
<reference evidence="3" key="1">
    <citation type="journal article" date="2021" name="Nat. Commun.">
        <title>Genomic analyses provide insights into spinach domestication and the genetic basis of agronomic traits.</title>
        <authorList>
            <person name="Cai X."/>
            <person name="Sun X."/>
            <person name="Xu C."/>
            <person name="Sun H."/>
            <person name="Wang X."/>
            <person name="Ge C."/>
            <person name="Zhang Z."/>
            <person name="Wang Q."/>
            <person name="Fei Z."/>
            <person name="Jiao C."/>
            <person name="Wang Q."/>
        </authorList>
    </citation>
    <scope>NUCLEOTIDE SEQUENCE [LARGE SCALE GENOMIC DNA]</scope>
    <source>
        <strain evidence="3">cv. Varoflay</strain>
    </source>
</reference>
<dbReference type="RefSeq" id="XP_021857143.1">
    <property type="nucleotide sequence ID" value="XM_022001451.1"/>
</dbReference>
<dbReference type="RefSeq" id="XP_021857142.1">
    <property type="nucleotide sequence ID" value="XM_022001450.1"/>
</dbReference>
<proteinExistence type="predicted"/>
<dbReference type="Proteomes" id="UP000813463">
    <property type="component" value="Chromosome 4"/>
</dbReference>
<keyword evidence="3" id="KW-1185">Reference proteome</keyword>
<evidence type="ECO:0000256" key="2">
    <source>
        <dbReference type="SAM" id="MobiDB-lite"/>
    </source>
</evidence>
<dbReference type="GO" id="GO:0005634">
    <property type="term" value="C:nucleus"/>
    <property type="evidence" value="ECO:0007669"/>
    <property type="project" value="UniProtKB-ARBA"/>
</dbReference>
<evidence type="ECO:0000313" key="3">
    <source>
        <dbReference type="Proteomes" id="UP000813463"/>
    </source>
</evidence>
<evidence type="ECO:0000256" key="1">
    <source>
        <dbReference type="SAM" id="Coils"/>
    </source>
</evidence>
<dbReference type="CDD" id="cd14703">
    <property type="entry name" value="bZIP_plant_RF2"/>
    <property type="match status" value="1"/>
</dbReference>
<sequence>MSRPSQLPPRCPLQKKAAARKTLEPSSNNCRGFNKSGGRHQRSLSQSSVFEEQPAWIDDLLSDSDSVPEGIYHCRSASDSFTLLDSIVPNMLLSEEGFVDDGNILGSGCIYGPNSPRRRSNLEFTDNTVLLAMSDYVNQSPMQFVDEIPRSPFDLKDHFCDSPNYFSIDAKTGKRHPGQRSRARKLQYIAELERTVNVFQTLESELAVRVSALLQQKAALLLENNKLKQKMTLLQQEKLLMDGEYQNLRDEAEMLKLGLAKSVSSSKIRTSVDANNSDSTKITWQSLDWTKLHM</sequence>